<dbReference type="eggNOG" id="KOG0160">
    <property type="taxonomic scope" value="Eukaryota"/>
</dbReference>
<evidence type="ECO:0000256" key="1">
    <source>
        <dbReference type="ARBA" id="ARBA00022741"/>
    </source>
</evidence>
<dbReference type="SMART" id="SM01052">
    <property type="entry name" value="CAP_GLY"/>
    <property type="match status" value="2"/>
</dbReference>
<evidence type="ECO:0000256" key="3">
    <source>
        <dbReference type="ARBA" id="ARBA00023123"/>
    </source>
</evidence>
<dbReference type="PROSITE" id="PS51456">
    <property type="entry name" value="MYOSIN_MOTOR"/>
    <property type="match status" value="1"/>
</dbReference>
<dbReference type="InterPro" id="IPR036859">
    <property type="entry name" value="CAP-Gly_dom_sf"/>
</dbReference>
<dbReference type="GO" id="GO:0007015">
    <property type="term" value="P:actin filament organization"/>
    <property type="evidence" value="ECO:0007669"/>
    <property type="project" value="TreeGrafter"/>
</dbReference>
<evidence type="ECO:0000259" key="9">
    <source>
        <dbReference type="PROSITE" id="PS51456"/>
    </source>
</evidence>
<feature type="coiled-coil region" evidence="7">
    <location>
        <begin position="209"/>
        <end position="264"/>
    </location>
</feature>
<evidence type="ECO:0000256" key="6">
    <source>
        <dbReference type="PROSITE-ProRule" id="PRU00782"/>
    </source>
</evidence>
<keyword evidence="11" id="KW-1185">Reference proteome</keyword>
<dbReference type="eggNOG" id="KOG0971">
    <property type="taxonomic scope" value="Eukaryota"/>
</dbReference>
<feature type="domain" description="CAP-Gly" evidence="8">
    <location>
        <begin position="511"/>
        <end position="548"/>
    </location>
</feature>
<dbReference type="InterPro" id="IPR036961">
    <property type="entry name" value="Kinesin_motor_dom_sf"/>
</dbReference>
<dbReference type="SUPFAM" id="SSF52540">
    <property type="entry name" value="P-loop containing nucleoside triphosphate hydrolases"/>
    <property type="match status" value="1"/>
</dbReference>
<organism evidence="10 11">
    <name type="scientific">Thecamonas trahens ATCC 50062</name>
    <dbReference type="NCBI Taxonomy" id="461836"/>
    <lineage>
        <taxon>Eukaryota</taxon>
        <taxon>Apusozoa</taxon>
        <taxon>Apusomonadida</taxon>
        <taxon>Apusomonadidae</taxon>
        <taxon>Thecamonas</taxon>
    </lineage>
</organism>
<evidence type="ECO:0000313" key="11">
    <source>
        <dbReference type="Proteomes" id="UP000054408"/>
    </source>
</evidence>
<dbReference type="Pfam" id="PF01302">
    <property type="entry name" value="CAP_GLY"/>
    <property type="match status" value="2"/>
</dbReference>
<reference evidence="10 11" key="1">
    <citation type="submission" date="2010-05" db="EMBL/GenBank/DDBJ databases">
        <title>The Genome Sequence of Thecamonas trahens ATCC 50062.</title>
        <authorList>
            <consortium name="The Broad Institute Genome Sequencing Platform"/>
            <person name="Russ C."/>
            <person name="Cuomo C."/>
            <person name="Shea T."/>
            <person name="Young S.K."/>
            <person name="Zeng Q."/>
            <person name="Koehrsen M."/>
            <person name="Haas B."/>
            <person name="Borodovsky M."/>
            <person name="Guigo R."/>
            <person name="Alvarado L."/>
            <person name="Berlin A."/>
            <person name="Bochicchio J."/>
            <person name="Borenstein D."/>
            <person name="Chapman S."/>
            <person name="Chen Z."/>
            <person name="Freedman E."/>
            <person name="Gellesch M."/>
            <person name="Goldberg J."/>
            <person name="Griggs A."/>
            <person name="Gujja S."/>
            <person name="Heilman E."/>
            <person name="Heiman D."/>
            <person name="Hepburn T."/>
            <person name="Howarth C."/>
            <person name="Jen D."/>
            <person name="Larson L."/>
            <person name="Mehta T."/>
            <person name="Park D."/>
            <person name="Pearson M."/>
            <person name="Roberts A."/>
            <person name="Saif S."/>
            <person name="Shenoy N."/>
            <person name="Sisk P."/>
            <person name="Stolte C."/>
            <person name="Sykes S."/>
            <person name="Thomson T."/>
            <person name="Walk T."/>
            <person name="White J."/>
            <person name="Yandava C."/>
            <person name="Burger G."/>
            <person name="Gray M.W."/>
            <person name="Holland P.W.H."/>
            <person name="King N."/>
            <person name="Lang F.B.F."/>
            <person name="Roger A.J."/>
            <person name="Ruiz-Trillo I."/>
            <person name="Lander E."/>
            <person name="Nusbaum C."/>
        </authorList>
    </citation>
    <scope>NUCLEOTIDE SEQUENCE [LARGE SCALE GENOMIC DNA]</scope>
    <source>
        <strain evidence="10 11">ATCC 50062</strain>
    </source>
</reference>
<dbReference type="Proteomes" id="UP000054408">
    <property type="component" value="Unassembled WGS sequence"/>
</dbReference>
<dbReference type="GO" id="GO:0016459">
    <property type="term" value="C:myosin complex"/>
    <property type="evidence" value="ECO:0007669"/>
    <property type="project" value="UniProtKB-KW"/>
</dbReference>
<feature type="domain" description="CAP-Gly" evidence="8">
    <location>
        <begin position="583"/>
        <end position="626"/>
    </location>
</feature>
<dbReference type="Gene3D" id="3.40.850.10">
    <property type="entry name" value="Kinesin motor domain"/>
    <property type="match status" value="1"/>
</dbReference>
<dbReference type="PANTHER" id="PTHR13140">
    <property type="entry name" value="MYOSIN"/>
    <property type="match status" value="1"/>
</dbReference>
<evidence type="ECO:0000256" key="2">
    <source>
        <dbReference type="ARBA" id="ARBA00022840"/>
    </source>
</evidence>
<evidence type="ECO:0000313" key="10">
    <source>
        <dbReference type="EMBL" id="KNC56325.1"/>
    </source>
</evidence>
<dbReference type="InterPro" id="IPR000938">
    <property type="entry name" value="CAP-Gly_domain"/>
</dbReference>
<sequence length="706" mass="79922">MAKDLAAVLQASSSAFVVALVPESSGGSGGSRRGVSTIASKFKASLDDLHDKLMETDPMFVRCVKPNCTMTKGGMFEDWKVLDQLISAGMGAVIEMRMAGYPVQRNKEAFIDYFEDLVDDKAALKAKSPDDAIKFLCQMVVDEDPEAVKNRTNMAPFQVGYDLVFLKDNMFKAMSAARDRALRAKKAKMKAALEHFQALHRMWLARRRLPQLVEEYERIKKRIERKRQLVAEGYSPEEADRKILEEEEEERQRIKEEYRQTHLVPSLHAAEGALAPLEITLKSLVDFANGAKRAKEREKLAKRAEILRSAAKALRSAVAEFTNDFYSKDKTEAYKAGVAKAAKSLTKAIKEENRMLSDDKTRREEEMARLLEMQRLEREKRLAAEKQRLVDQAEAELERKQAEIKAELERREYERNRKKRERAEKKEAMYKARQERLAAELAQQEAMLAKKKEEEAVKQKQIRRERRIKEKLSRRLAARTEALRGTLVKFGRSLCRVEWVGELPYAGSSTFVGIVTPKKTATAQGGCDGTVMGVKLFDCPPGHGLFVRGHMLHLVKPGTHEFKVGDPVWRKGSSKMGVVRFVGPTKFATGTWVGVELDVPGKGKNNGSVKGEVYFRCPPRCGVFVRPEDLAYVIPWTDELVQRVTEEYCIYEGIDSASDDEDDAEDDEELKIQLKMLKSAPVEVDVSAIEVEALPLDSFLDELDEM</sequence>
<dbReference type="PROSITE" id="PS00845">
    <property type="entry name" value="CAP_GLY_1"/>
    <property type="match status" value="1"/>
</dbReference>
<dbReference type="InterPro" id="IPR001609">
    <property type="entry name" value="Myosin_head_motor_dom-like"/>
</dbReference>
<accession>A0A0L0DVS7</accession>
<dbReference type="Gene3D" id="2.30.30.190">
    <property type="entry name" value="CAP Gly-rich-like domain"/>
    <property type="match status" value="2"/>
</dbReference>
<dbReference type="InterPro" id="IPR027417">
    <property type="entry name" value="P-loop_NTPase"/>
</dbReference>
<dbReference type="PANTHER" id="PTHR13140:SF706">
    <property type="entry name" value="DILUTE CLASS UNCONVENTIONAL MYOSIN, ISOFORM C"/>
    <property type="match status" value="1"/>
</dbReference>
<feature type="coiled-coil region" evidence="7">
    <location>
        <begin position="376"/>
        <end position="454"/>
    </location>
</feature>
<proteinExistence type="inferred from homology"/>
<name>A0A0L0DVS7_THETB</name>
<keyword evidence="1" id="KW-0547">Nucleotide-binding</keyword>
<dbReference type="PROSITE" id="PS50096">
    <property type="entry name" value="IQ"/>
    <property type="match status" value="1"/>
</dbReference>
<protein>
    <submittedName>
        <fullName evidence="10">Dynactin</fullName>
    </submittedName>
</protein>
<dbReference type="OrthoDB" id="3176171at2759"/>
<dbReference type="GO" id="GO:0000146">
    <property type="term" value="F:microfilament motor activity"/>
    <property type="evidence" value="ECO:0007669"/>
    <property type="project" value="TreeGrafter"/>
</dbReference>
<dbReference type="Gene3D" id="1.20.120.720">
    <property type="entry name" value="Myosin VI head, motor domain, U50 subdomain"/>
    <property type="match status" value="1"/>
</dbReference>
<keyword evidence="3 6" id="KW-0518">Myosin</keyword>
<evidence type="ECO:0000256" key="4">
    <source>
        <dbReference type="ARBA" id="ARBA00023175"/>
    </source>
</evidence>
<dbReference type="Gene3D" id="1.20.58.530">
    <property type="match status" value="1"/>
</dbReference>
<keyword evidence="2" id="KW-0067">ATP-binding</keyword>
<dbReference type="AlphaFoldDB" id="A0A0L0DVS7"/>
<dbReference type="SUPFAM" id="SSF74924">
    <property type="entry name" value="Cap-Gly domain"/>
    <property type="match status" value="2"/>
</dbReference>
<evidence type="ECO:0000256" key="5">
    <source>
        <dbReference type="ARBA" id="ARBA00023203"/>
    </source>
</evidence>
<dbReference type="GO" id="GO:0016020">
    <property type="term" value="C:membrane"/>
    <property type="evidence" value="ECO:0007669"/>
    <property type="project" value="TreeGrafter"/>
</dbReference>
<dbReference type="GO" id="GO:0005737">
    <property type="term" value="C:cytoplasm"/>
    <property type="evidence" value="ECO:0007669"/>
    <property type="project" value="TreeGrafter"/>
</dbReference>
<dbReference type="RefSeq" id="XP_013760842.1">
    <property type="nucleotide sequence ID" value="XM_013905388.1"/>
</dbReference>
<keyword evidence="4" id="KW-0505">Motor protein</keyword>
<comment type="caution">
    <text evidence="6">Lacks conserved residue(s) required for the propagation of feature annotation.</text>
</comment>
<keyword evidence="7" id="KW-0175">Coiled coil</keyword>
<comment type="similarity">
    <text evidence="6">Belongs to the TRAFAC class myosin-kinesin ATPase superfamily. Myosin family.</text>
</comment>
<dbReference type="PROSITE" id="PS50245">
    <property type="entry name" value="CAP_GLY_2"/>
    <property type="match status" value="2"/>
</dbReference>
<dbReference type="EMBL" id="GL349441">
    <property type="protein sequence ID" value="KNC56325.1"/>
    <property type="molecule type" value="Genomic_DNA"/>
</dbReference>
<gene>
    <name evidence="10" type="ORF">AMSG_02295</name>
</gene>
<evidence type="ECO:0000256" key="7">
    <source>
        <dbReference type="SAM" id="Coils"/>
    </source>
</evidence>
<dbReference type="GO" id="GO:0051015">
    <property type="term" value="F:actin filament binding"/>
    <property type="evidence" value="ECO:0007669"/>
    <property type="project" value="TreeGrafter"/>
</dbReference>
<dbReference type="STRING" id="461836.A0A0L0DVS7"/>
<dbReference type="Gene3D" id="1.20.5.4820">
    <property type="match status" value="1"/>
</dbReference>
<dbReference type="GO" id="GO:0005524">
    <property type="term" value="F:ATP binding"/>
    <property type="evidence" value="ECO:0007669"/>
    <property type="project" value="UniProtKB-KW"/>
</dbReference>
<evidence type="ECO:0000259" key="8">
    <source>
        <dbReference type="PROSITE" id="PS50245"/>
    </source>
</evidence>
<dbReference type="GeneID" id="25561981"/>
<feature type="domain" description="Myosin motor" evidence="9">
    <location>
        <begin position="1"/>
        <end position="179"/>
    </location>
</feature>
<dbReference type="Pfam" id="PF00063">
    <property type="entry name" value="Myosin_head"/>
    <property type="match status" value="1"/>
</dbReference>
<keyword evidence="5 6" id="KW-0009">Actin-binding</keyword>